<dbReference type="Proteomes" id="UP001143370">
    <property type="component" value="Unassembled WGS sequence"/>
</dbReference>
<gene>
    <name evidence="7" type="ORF">GCM10017643_08460</name>
</gene>
<evidence type="ECO:0000259" key="2">
    <source>
        <dbReference type="Pfam" id="PF05088"/>
    </source>
</evidence>
<dbReference type="Pfam" id="PF21075">
    <property type="entry name" value="GDH_ACT1"/>
    <property type="match status" value="1"/>
</dbReference>
<dbReference type="GO" id="GO:0004069">
    <property type="term" value="F:L-aspartate:2-oxoglutarate aminotransferase activity"/>
    <property type="evidence" value="ECO:0007669"/>
    <property type="project" value="InterPro"/>
</dbReference>
<dbReference type="PANTHER" id="PTHR43403:SF1">
    <property type="entry name" value="NAD-SPECIFIC GLUTAMATE DEHYDROGENASE"/>
    <property type="match status" value="1"/>
</dbReference>
<dbReference type="InterPro" id="IPR036291">
    <property type="entry name" value="NAD(P)-bd_dom_sf"/>
</dbReference>
<dbReference type="SUPFAM" id="SSF51735">
    <property type="entry name" value="NAD(P)-binding Rossmann-fold domains"/>
    <property type="match status" value="1"/>
</dbReference>
<proteinExistence type="predicted"/>
<dbReference type="InterPro" id="IPR049058">
    <property type="entry name" value="NAD_Glu_DH_HM2"/>
</dbReference>
<dbReference type="InterPro" id="IPR049064">
    <property type="entry name" value="NAD_Glu_DH_ACT3"/>
</dbReference>
<dbReference type="PIRSF" id="PIRSF036761">
    <property type="entry name" value="GDH_Mll4104"/>
    <property type="match status" value="1"/>
</dbReference>
<feature type="domain" description="NAD-glutamate dehydrogenase catalytic" evidence="2">
    <location>
        <begin position="757"/>
        <end position="1251"/>
    </location>
</feature>
<dbReference type="Gene3D" id="3.40.50.720">
    <property type="entry name" value="NAD(P)-binding Rossmann-like Domain"/>
    <property type="match status" value="1"/>
</dbReference>
<evidence type="ECO:0000259" key="4">
    <source>
        <dbReference type="Pfam" id="PF21075"/>
    </source>
</evidence>
<dbReference type="Pfam" id="PF21074">
    <property type="entry name" value="GDH_C"/>
    <property type="match status" value="1"/>
</dbReference>
<dbReference type="InterPro" id="IPR049062">
    <property type="entry name" value="NAD_Glu_DH_ACT2"/>
</dbReference>
<evidence type="ECO:0000313" key="7">
    <source>
        <dbReference type="EMBL" id="GLK70731.1"/>
    </source>
</evidence>
<dbReference type="Pfam" id="PF21077">
    <property type="entry name" value="GDH_ACT3"/>
    <property type="match status" value="1"/>
</dbReference>
<dbReference type="Pfam" id="PF21078">
    <property type="entry name" value="GDH_HM3"/>
    <property type="match status" value="1"/>
</dbReference>
<keyword evidence="8" id="KW-1185">Reference proteome</keyword>
<feature type="domain" description="NAD-glutamate dehydrogenase ACT3" evidence="6">
    <location>
        <begin position="585"/>
        <end position="660"/>
    </location>
</feature>
<dbReference type="InterPro" id="IPR049059">
    <property type="entry name" value="NAD_Glu_DH_HM1"/>
</dbReference>
<dbReference type="EMBL" id="BSFJ01000004">
    <property type="protein sequence ID" value="GLK70731.1"/>
    <property type="molecule type" value="Genomic_DNA"/>
</dbReference>
<dbReference type="Pfam" id="PF21076">
    <property type="entry name" value="GDH_ACT2"/>
    <property type="match status" value="1"/>
</dbReference>
<reference evidence="7" key="2">
    <citation type="submission" date="2023-01" db="EMBL/GenBank/DDBJ databases">
        <authorList>
            <person name="Sun Q."/>
            <person name="Evtushenko L."/>
        </authorList>
    </citation>
    <scope>NUCLEOTIDE SEQUENCE</scope>
    <source>
        <strain evidence="7">VKM B-2484</strain>
    </source>
</reference>
<dbReference type="GO" id="GO:0004352">
    <property type="term" value="F:glutamate dehydrogenase (NAD+) activity"/>
    <property type="evidence" value="ECO:0007669"/>
    <property type="project" value="InterPro"/>
</dbReference>
<dbReference type="Pfam" id="PF21073">
    <property type="entry name" value="GDH_HM1"/>
    <property type="match status" value="1"/>
</dbReference>
<evidence type="ECO:0000259" key="6">
    <source>
        <dbReference type="Pfam" id="PF21077"/>
    </source>
</evidence>
<feature type="domain" description="NAD-glutamate dehydrogenase ACT2" evidence="5">
    <location>
        <begin position="438"/>
        <end position="526"/>
    </location>
</feature>
<accession>A0A9W6J6K7</accession>
<dbReference type="InterPro" id="IPR049056">
    <property type="entry name" value="NAD_Glu_DH_HM3"/>
</dbReference>
<organism evidence="7 8">
    <name type="scientific">Ancylobacter dichloromethanicus</name>
    <dbReference type="NCBI Taxonomy" id="518825"/>
    <lineage>
        <taxon>Bacteria</taxon>
        <taxon>Pseudomonadati</taxon>
        <taxon>Pseudomonadota</taxon>
        <taxon>Alphaproteobacteria</taxon>
        <taxon>Hyphomicrobiales</taxon>
        <taxon>Xanthobacteraceae</taxon>
        <taxon>Ancylobacter</taxon>
    </lineage>
</organism>
<name>A0A9W6J6K7_9HYPH</name>
<dbReference type="InterPro" id="IPR046346">
    <property type="entry name" value="Aminoacid_DH-like_N_sf"/>
</dbReference>
<keyword evidence="1" id="KW-0560">Oxidoreductase</keyword>
<reference evidence="7" key="1">
    <citation type="journal article" date="2014" name="Int. J. Syst. Evol. Microbiol.">
        <title>Complete genome sequence of Corynebacterium casei LMG S-19264T (=DSM 44701T), isolated from a smear-ripened cheese.</title>
        <authorList>
            <consortium name="US DOE Joint Genome Institute (JGI-PGF)"/>
            <person name="Walter F."/>
            <person name="Albersmeier A."/>
            <person name="Kalinowski J."/>
            <person name="Ruckert C."/>
        </authorList>
    </citation>
    <scope>NUCLEOTIDE SEQUENCE</scope>
    <source>
        <strain evidence="7">VKM B-2484</strain>
    </source>
</reference>
<dbReference type="Pfam" id="PF21079">
    <property type="entry name" value="GDH_HM2"/>
    <property type="match status" value="1"/>
</dbReference>
<dbReference type="PANTHER" id="PTHR43403">
    <property type="entry name" value="NAD-SPECIFIC GLUTAMATE DEHYDROGENASE"/>
    <property type="match status" value="1"/>
</dbReference>
<evidence type="ECO:0000259" key="3">
    <source>
        <dbReference type="Pfam" id="PF21074"/>
    </source>
</evidence>
<protein>
    <submittedName>
        <fullName evidence="7">NAD-glutamate dehydrogenase</fullName>
    </submittedName>
</protein>
<dbReference type="SUPFAM" id="SSF53223">
    <property type="entry name" value="Aminoacid dehydrogenase-like, N-terminal domain"/>
    <property type="match status" value="1"/>
</dbReference>
<sequence>MSETAGTRAAIRGPGIRQGEAMGVEGFLASEDERVARQLVEQADLILQATDGDVPARFAHGLFGRAVAEDVRVYTPHELATLARLAYGHLKLRRRESFDIRIEQPQAAEGGDRLGRVSVIEIVNDDMPFLLDSVMGALNAQGLTASFVVHPIMGVDRDANGQVSSLIPGETSAGARMRRESLIQIHVPRIEDESRRAALVEELSLVLNQVRVVVGAWQPMMAQVRGAVTNLTLAPAMVPREEREEAIAFLEWLLAGRFTFLGCRHYQATGTPGGPKATTFERRMEDALGLTADEDFRLFRPTGDPRSVSADLTDALADPAPLIVTKSRTLSRVHRRAWIDVVLVKRYDSQGRVVGGLCICGLFTATAYTSSVRTIPMLRRKTATVLARAGFAPESHSGRALVKVLETYPRDDLFQIDSTALYQFALAILQLDEHPRVRVLALNERFDRFVSILIFVPRDRYGSEVREKIGNLLAASFGGQIAAFRPMFLDGPLTRVHFIIERGPGEVPNVNRATLEEAIGEIIRTWADGFAEALAATVPASKATELMERYARAFPAGYQSASAPPEAIDDLRLIEDLSDASPVAADFRPSSLRERGRVSLKVFSYKVPRLLSERVPLLESMGFVVIDERTFTIRPAGGAPVYLHDMLLSRRGGGDIPLDKLGTRLHATLMAVLRGGESDGFNALALNAQLGWRDIALMRALGRYLRQVGIPFSQDYLWQTLNAHPAITQKLVALFHARFDPDRGERRAERQAELQAEIESALVDVPSLDEDRILRRFVNLVGAAVRTNFFQRGTQGGHRPTIAVKFVSAEVEGLPAPRPLFEIFVQSPRVEGIHLRFGRVARGGLRWSDRPQDFRTEVLGLVKAQQVKNAVIVPVGAKGGFVPQQLPAGPREAIQAEGIEAYKLFISSLLDVTDNIEEGRTVHPPHTVRHDEDDPYLVVAADKGTATFSDTANALSLQRGFWLGDAFASGGSVGYDHKAMGITARGAWEAVRRHFREMDVDIRTTPFTVVGVGDMSGDVFGNGMILENTIRLVAAFDHRDIFLDPNPDPEASFRERKRLFALPRSSWQDYDKSLISPGGGVFPRTAKSIPLTVAMREVLGFDKSSASPSEVISAILRAPADLLWFGGIGTYVRASSETDAQAGDRANDGVRVTGGEVRARVIGEGANLGVTQRGRIEAARRGVRLNTDAIDNSAGVNTSDIEVNIKIAMGPALREGRLDPQARAQILAGMTGDVAALVLANNYLQTLALSLAEMRGLDELGFIQRLMQRLEGRGLLDRAVEFLPSDSELNERRGRGESLTRPEMAVLFAYAKLSAHSDLLDTDVPDDPYLARELAAYFPAELREHFPEGIERHRLRRDIIATRLSNAMINHGGPAFIARLSDETGAGIDSIAKAFAVVRDGFGLAVLNREIDALDGQVPGAVQLDLYGVVQDMLLDRSIWFLRNVDLRRNLDELVGHYAAGIGPVEKVLSGPVRELLPEETRVLHDARISQWTQAGVPEALARRIARLPAVESATDIVLIADRTRAPLADAAVTFFAVALLFRLDRILGPARTLSVTDYYDRLALERAIAAFESAVRRLTAEVIEEHGAGVAGVSSWAMARGEVVERARNGVHDIAGSGLSVSKLSVAASLIGDLVRG</sequence>
<evidence type="ECO:0000256" key="1">
    <source>
        <dbReference type="ARBA" id="ARBA00023002"/>
    </source>
</evidence>
<dbReference type="InterPro" id="IPR028971">
    <property type="entry name" value="NAD-GDH_cat"/>
</dbReference>
<dbReference type="InterPro" id="IPR007780">
    <property type="entry name" value="NAD_Glu_DH_bac"/>
</dbReference>
<dbReference type="GO" id="GO:0006538">
    <property type="term" value="P:L-glutamate catabolic process"/>
    <property type="evidence" value="ECO:0007669"/>
    <property type="project" value="InterPro"/>
</dbReference>
<evidence type="ECO:0000313" key="8">
    <source>
        <dbReference type="Proteomes" id="UP001143370"/>
    </source>
</evidence>
<comment type="caution">
    <text evidence="7">The sequence shown here is derived from an EMBL/GenBank/DDBJ whole genome shotgun (WGS) entry which is preliminary data.</text>
</comment>
<feature type="domain" description="NAD-glutamate dehydrogenase N-terminal ACT1" evidence="4">
    <location>
        <begin position="58"/>
        <end position="203"/>
    </location>
</feature>
<dbReference type="Pfam" id="PF05088">
    <property type="entry name" value="Bac_GDH_CD"/>
    <property type="match status" value="1"/>
</dbReference>
<feature type="domain" description="NAD-specific glutamate dehydrogenase C-terminal" evidence="3">
    <location>
        <begin position="1296"/>
        <end position="1631"/>
    </location>
</feature>
<dbReference type="InterPro" id="IPR024727">
    <property type="entry name" value="NAD_Glu_DH_N_ACT1"/>
</dbReference>
<evidence type="ECO:0000259" key="5">
    <source>
        <dbReference type="Pfam" id="PF21076"/>
    </source>
</evidence>
<dbReference type="InterPro" id="IPR048381">
    <property type="entry name" value="GDH_C"/>
</dbReference>